<dbReference type="InterPro" id="IPR001451">
    <property type="entry name" value="Hexapep"/>
</dbReference>
<dbReference type="Proteomes" id="UP000519158">
    <property type="component" value="Unassembled WGS sequence"/>
</dbReference>
<dbReference type="InterPro" id="IPR051159">
    <property type="entry name" value="Hexapeptide_acetyltransf"/>
</dbReference>
<dbReference type="Gene3D" id="2.160.10.10">
    <property type="entry name" value="Hexapeptide repeat proteins"/>
    <property type="match status" value="1"/>
</dbReference>
<dbReference type="RefSeq" id="WP_171328853.1">
    <property type="nucleotide sequence ID" value="NZ_VTXL01000007.1"/>
</dbReference>
<dbReference type="AlphaFoldDB" id="A0A7Y4D5S1"/>
<evidence type="ECO:0000256" key="1">
    <source>
        <dbReference type="SAM" id="Phobius"/>
    </source>
</evidence>
<accession>A0A7Y4D5S1</accession>
<evidence type="ECO:0000313" key="2">
    <source>
        <dbReference type="EMBL" id="NOJ13176.1"/>
    </source>
</evidence>
<sequence length="192" mass="21128">MMVTKLIWSIRLLLLSFFYKGIKFPGYLGKPVLLLGFDKVFFGKRVRVFPNSRFEVHGEKSCIKIDNNVSIGQGFHITSGGELKICSDTVISGNVVVTNIDHEYTTIGVPILEQPNVVTPTLIGKNCFIGFGAVIQAGTVLGKHCVVGANSVVKGHFPDYCVIVGSPAKIVKRYNFATKSWNRTDPKGVFFE</sequence>
<dbReference type="EMBL" id="VTXL01000007">
    <property type="protein sequence ID" value="NOJ13176.1"/>
    <property type="molecule type" value="Genomic_DNA"/>
</dbReference>
<dbReference type="Pfam" id="PF00132">
    <property type="entry name" value="Hexapep"/>
    <property type="match status" value="1"/>
</dbReference>
<keyword evidence="1" id="KW-1133">Transmembrane helix</keyword>
<dbReference type="SUPFAM" id="SSF51161">
    <property type="entry name" value="Trimeric LpxA-like enzymes"/>
    <property type="match status" value="1"/>
</dbReference>
<gene>
    <name evidence="2" type="ORF">F0234_10455</name>
</gene>
<name>A0A7Y4D5S1_VIBSP</name>
<protein>
    <submittedName>
        <fullName evidence="2">Acyltransferase</fullName>
    </submittedName>
</protein>
<feature type="transmembrane region" description="Helical" evidence="1">
    <location>
        <begin position="6"/>
        <end position="22"/>
    </location>
</feature>
<comment type="caution">
    <text evidence="2">The sequence shown here is derived from an EMBL/GenBank/DDBJ whole genome shotgun (WGS) entry which is preliminary data.</text>
</comment>
<dbReference type="PANTHER" id="PTHR23416:SF78">
    <property type="entry name" value="LIPOPOLYSACCHARIDE BIOSYNTHESIS O-ACETYL TRANSFERASE WBBJ-RELATED"/>
    <property type="match status" value="1"/>
</dbReference>
<keyword evidence="1" id="KW-0472">Membrane</keyword>
<organism evidence="2 3">
    <name type="scientific">Vibrio splendidus</name>
    <dbReference type="NCBI Taxonomy" id="29497"/>
    <lineage>
        <taxon>Bacteria</taxon>
        <taxon>Pseudomonadati</taxon>
        <taxon>Pseudomonadota</taxon>
        <taxon>Gammaproteobacteria</taxon>
        <taxon>Vibrionales</taxon>
        <taxon>Vibrionaceae</taxon>
        <taxon>Vibrio</taxon>
    </lineage>
</organism>
<keyword evidence="2" id="KW-0012">Acyltransferase</keyword>
<dbReference type="PANTHER" id="PTHR23416">
    <property type="entry name" value="SIALIC ACID SYNTHASE-RELATED"/>
    <property type="match status" value="1"/>
</dbReference>
<dbReference type="CDD" id="cd04647">
    <property type="entry name" value="LbH_MAT_like"/>
    <property type="match status" value="1"/>
</dbReference>
<keyword evidence="2" id="KW-0808">Transferase</keyword>
<reference evidence="2 3" key="1">
    <citation type="submission" date="2019-09" db="EMBL/GenBank/DDBJ databases">
        <title>Draft genome sequencing and comparative genomics of hatchery-associated Vibrios.</title>
        <authorList>
            <person name="Kehlet-Delgado H."/>
            <person name="Mueller R.S."/>
        </authorList>
    </citation>
    <scope>NUCLEOTIDE SEQUENCE [LARGE SCALE GENOMIC DNA]</scope>
    <source>
        <strain evidence="2 3">99-70-13A3</strain>
    </source>
</reference>
<evidence type="ECO:0000313" key="3">
    <source>
        <dbReference type="Proteomes" id="UP000519158"/>
    </source>
</evidence>
<dbReference type="GO" id="GO:0016746">
    <property type="term" value="F:acyltransferase activity"/>
    <property type="evidence" value="ECO:0007669"/>
    <property type="project" value="UniProtKB-KW"/>
</dbReference>
<proteinExistence type="predicted"/>
<dbReference type="InterPro" id="IPR011004">
    <property type="entry name" value="Trimer_LpxA-like_sf"/>
</dbReference>
<keyword evidence="1" id="KW-0812">Transmembrane</keyword>